<dbReference type="AlphaFoldDB" id="A0AAE3XHR0"/>
<comment type="caution">
    <text evidence="1">The sequence shown here is derived from an EMBL/GenBank/DDBJ whole genome shotgun (WGS) entry which is preliminary data.</text>
</comment>
<dbReference type="InterPro" id="IPR032710">
    <property type="entry name" value="NTF2-like_dom_sf"/>
</dbReference>
<name>A0AAE3XHR0_9BACT</name>
<evidence type="ECO:0000313" key="2">
    <source>
        <dbReference type="Proteomes" id="UP001185092"/>
    </source>
</evidence>
<dbReference type="SUPFAM" id="SSF54427">
    <property type="entry name" value="NTF2-like"/>
    <property type="match status" value="1"/>
</dbReference>
<accession>A0AAE3XHR0</accession>
<sequence length="153" mass="16933">MITKENVLAAQDSWGSAIVEIGSHKGKETLTDVTSNIIDRLYAYELGTVLFKPTKAAEIQFRPTKESALSYFIGGNSNFPEDGGFAIQPWTAVRFENSDIILEENRAIAMGNYFFTDLDGGVTKVEYTFGYKKDGNGNLKIDLHHSSLPYNPA</sequence>
<dbReference type="EMBL" id="JAVDQD010000001">
    <property type="protein sequence ID" value="MDR6237921.1"/>
    <property type="molecule type" value="Genomic_DNA"/>
</dbReference>
<dbReference type="Proteomes" id="UP001185092">
    <property type="component" value="Unassembled WGS sequence"/>
</dbReference>
<organism evidence="1 2">
    <name type="scientific">Aureibacter tunicatorum</name>
    <dbReference type="NCBI Taxonomy" id="866807"/>
    <lineage>
        <taxon>Bacteria</taxon>
        <taxon>Pseudomonadati</taxon>
        <taxon>Bacteroidota</taxon>
        <taxon>Cytophagia</taxon>
        <taxon>Cytophagales</taxon>
        <taxon>Persicobacteraceae</taxon>
        <taxon>Aureibacter</taxon>
    </lineage>
</organism>
<keyword evidence="2" id="KW-1185">Reference proteome</keyword>
<gene>
    <name evidence="1" type="ORF">HNQ88_000897</name>
</gene>
<evidence type="ECO:0008006" key="3">
    <source>
        <dbReference type="Google" id="ProtNLM"/>
    </source>
</evidence>
<reference evidence="1" key="1">
    <citation type="submission" date="2023-07" db="EMBL/GenBank/DDBJ databases">
        <title>Genomic Encyclopedia of Type Strains, Phase IV (KMG-IV): sequencing the most valuable type-strain genomes for metagenomic binning, comparative biology and taxonomic classification.</title>
        <authorList>
            <person name="Goeker M."/>
        </authorList>
    </citation>
    <scope>NUCLEOTIDE SEQUENCE</scope>
    <source>
        <strain evidence="1">DSM 26174</strain>
    </source>
</reference>
<evidence type="ECO:0000313" key="1">
    <source>
        <dbReference type="EMBL" id="MDR6237921.1"/>
    </source>
</evidence>
<dbReference type="Gene3D" id="3.10.450.50">
    <property type="match status" value="1"/>
</dbReference>
<protein>
    <recommendedName>
        <fullName evidence="3">Phosphoribosyl-AMP cyclohydrolase</fullName>
    </recommendedName>
</protein>
<proteinExistence type="predicted"/>
<dbReference type="PIRSF" id="PIRSF028288">
    <property type="entry name" value="UCP028288"/>
    <property type="match status" value="1"/>
</dbReference>
<dbReference type="InterPro" id="IPR016878">
    <property type="entry name" value="MICAH-like"/>
</dbReference>
<dbReference type="RefSeq" id="WP_309937389.1">
    <property type="nucleotide sequence ID" value="NZ_AP025305.1"/>
</dbReference>